<gene>
    <name evidence="2" type="ORF">BJX66DRAFT_344522</name>
</gene>
<accession>A0ABR4FL02</accession>
<evidence type="ECO:0000313" key="3">
    <source>
        <dbReference type="Proteomes" id="UP001610563"/>
    </source>
</evidence>
<dbReference type="Proteomes" id="UP001610563">
    <property type="component" value="Unassembled WGS sequence"/>
</dbReference>
<feature type="compositionally biased region" description="Polar residues" evidence="1">
    <location>
        <begin position="25"/>
        <end position="46"/>
    </location>
</feature>
<keyword evidence="3" id="KW-1185">Reference proteome</keyword>
<feature type="region of interest" description="Disordered" evidence="1">
    <location>
        <begin position="239"/>
        <end position="269"/>
    </location>
</feature>
<sequence>MTSRRTSKRSRETSKKTPSTRKNSAETSENSLGTGKKPQSTSTSAQPVEDKDTATEFWTYQSKKRELFSSTTPPAERWNAIKTQYPLPGSQHRGIFIPPNAPEGKFYMGLGTVVEVGLNARGGIYVWVVPNAKNDRKCSRRHRFFDPGTGQSIPRKYLPAGRRVFTEEKKPNPWQGLGTDLFWSVEGYEADLEKITKIGIDLPDWAMRPRGTTGALQTGGTRRGESINEIHYMDLPSWVKADAPTTPGKPDEKNKPDAARQKPPRSTASKNFKMTDMFAYENYQETILSELGSRDYGAYLAPDGKWYFGFGRVVAIGMRYTDWGYTLVEPLPGKEGHGHEFFHPITGETMPKFPKGVTSAMRWPWRAHFTRTLSELNPKYEDAV</sequence>
<feature type="region of interest" description="Disordered" evidence="1">
    <location>
        <begin position="1"/>
        <end position="54"/>
    </location>
</feature>
<dbReference type="EMBL" id="JBFTWV010000204">
    <property type="protein sequence ID" value="KAL2783925.1"/>
    <property type="molecule type" value="Genomic_DNA"/>
</dbReference>
<evidence type="ECO:0000313" key="2">
    <source>
        <dbReference type="EMBL" id="KAL2783925.1"/>
    </source>
</evidence>
<feature type="compositionally biased region" description="Basic and acidic residues" evidence="1">
    <location>
        <begin position="249"/>
        <end position="260"/>
    </location>
</feature>
<comment type="caution">
    <text evidence="2">The sequence shown here is derived from an EMBL/GenBank/DDBJ whole genome shotgun (WGS) entry which is preliminary data.</text>
</comment>
<evidence type="ECO:0000256" key="1">
    <source>
        <dbReference type="SAM" id="MobiDB-lite"/>
    </source>
</evidence>
<proteinExistence type="predicted"/>
<reference evidence="2 3" key="1">
    <citation type="submission" date="2024-07" db="EMBL/GenBank/DDBJ databases">
        <title>Section-level genome sequencing and comparative genomics of Aspergillus sections Usti and Cavernicolus.</title>
        <authorList>
            <consortium name="Lawrence Berkeley National Laboratory"/>
            <person name="Nybo J.L."/>
            <person name="Vesth T.C."/>
            <person name="Theobald S."/>
            <person name="Frisvad J.C."/>
            <person name="Larsen T.O."/>
            <person name="Kjaerboelling I."/>
            <person name="Rothschild-Mancinelli K."/>
            <person name="Lyhne E.K."/>
            <person name="Kogle M.E."/>
            <person name="Barry K."/>
            <person name="Clum A."/>
            <person name="Na H."/>
            <person name="Ledsgaard L."/>
            <person name="Lin J."/>
            <person name="Lipzen A."/>
            <person name="Kuo A."/>
            <person name="Riley R."/>
            <person name="Mondo S."/>
            <person name="Labutti K."/>
            <person name="Haridas S."/>
            <person name="Pangalinan J."/>
            <person name="Salamov A.A."/>
            <person name="Simmons B.A."/>
            <person name="Magnuson J.K."/>
            <person name="Chen J."/>
            <person name="Drula E."/>
            <person name="Henrissat B."/>
            <person name="Wiebenga A."/>
            <person name="Lubbers R.J."/>
            <person name="Gomes A.C."/>
            <person name="Makela M.R."/>
            <person name="Stajich J."/>
            <person name="Grigoriev I.V."/>
            <person name="Mortensen U.H."/>
            <person name="De Vries R.P."/>
            <person name="Baker S.E."/>
            <person name="Andersen M.R."/>
        </authorList>
    </citation>
    <scope>NUCLEOTIDE SEQUENCE [LARGE SCALE GENOMIC DNA]</scope>
    <source>
        <strain evidence="2 3">CBS 209.92</strain>
    </source>
</reference>
<name>A0ABR4FL02_9EURO</name>
<protein>
    <submittedName>
        <fullName evidence="2">Uncharacterized protein</fullName>
    </submittedName>
</protein>
<organism evidence="2 3">
    <name type="scientific">Aspergillus keveii</name>
    <dbReference type="NCBI Taxonomy" id="714993"/>
    <lineage>
        <taxon>Eukaryota</taxon>
        <taxon>Fungi</taxon>
        <taxon>Dikarya</taxon>
        <taxon>Ascomycota</taxon>
        <taxon>Pezizomycotina</taxon>
        <taxon>Eurotiomycetes</taxon>
        <taxon>Eurotiomycetidae</taxon>
        <taxon>Eurotiales</taxon>
        <taxon>Aspergillaceae</taxon>
        <taxon>Aspergillus</taxon>
        <taxon>Aspergillus subgen. Nidulantes</taxon>
    </lineage>
</organism>